<sequence>MREPLVGVSDELQREKKVEEEEEVCQPIVSSPMNLACDLELCPKDSFSAPTKHFAGKTRGETRPRAIGSRFWVPDGEDSEEEEEHACHGEEKVVRSVHKDNIVRRAMVEGFTIDEILSAGEYLLCTNSSPKAHSFPGSTRIKGNNHLVDRLVAAVCSKKVSMCKPWKGLPPRRVSQPKKLETFLSAALEDWQRKKMAGLGKTPAKVSKGEGVNASAFSGNLDNANTHQGHLFYGQQLAQEDEASVYSSLLHDGINMDGPSVQIGKGDRGVNVKFYSGLGRLLSHAGRHSLARKEHNKGEIERSRLQSQLGINIRNREGRQRGGEEGGVCAGGELQVSNRKDRKEVQKGGMARRKEEYDGCSNRGWGAKREEEEGFGAGFQGNRMGFDPGYGFGQRGSFGQRWQRHGYHPRGARSFGPWHGGFAGRSGRRTAREFGTQCLAFERKMDDMGRKGEEMGGAAISERIGGAGRVKVGEVEVLVPARKVKQPMERKTKRAKNDDMVLDDKEEGEMEGKGGDDGNQGREGVQENIFGEMASKIIDGAVLSLLEEVCDKVMHEEGQPAMHEGEVGQQEVEGGGDKEQGDGGGKLWMKNDLKKGFKVYKSKSSLKRDKG</sequence>
<evidence type="ECO:0000256" key="1">
    <source>
        <dbReference type="SAM" id="MobiDB-lite"/>
    </source>
</evidence>
<reference evidence="2" key="1">
    <citation type="submission" date="2015-04" db="UniProtKB">
        <authorList>
            <consortium name="EnsemblPlants"/>
        </authorList>
    </citation>
    <scope>IDENTIFICATION</scope>
</reference>
<keyword evidence="3" id="KW-1185">Reference proteome</keyword>
<dbReference type="Gramene" id="OPUNC02G17830.1">
    <property type="protein sequence ID" value="OPUNC02G17830.1"/>
    <property type="gene ID" value="OPUNC02G17830"/>
</dbReference>
<dbReference type="HOGENOM" id="CLU_025831_0_0_1"/>
<feature type="region of interest" description="Disordered" evidence="1">
    <location>
        <begin position="340"/>
        <end position="365"/>
    </location>
</feature>
<dbReference type="STRING" id="4537.A0A0E0K0W6"/>
<reference evidence="2" key="2">
    <citation type="submission" date="2018-05" db="EMBL/GenBank/DDBJ databases">
        <title>OpunRS2 (Oryza punctata Reference Sequence Version 2).</title>
        <authorList>
            <person name="Zhang J."/>
            <person name="Kudrna D."/>
            <person name="Lee S."/>
            <person name="Talag J."/>
            <person name="Welchert J."/>
            <person name="Wing R.A."/>
        </authorList>
    </citation>
    <scope>NUCLEOTIDE SEQUENCE [LARGE SCALE GENOMIC DNA]</scope>
</reference>
<dbReference type="Proteomes" id="UP000026962">
    <property type="component" value="Chromosome 2"/>
</dbReference>
<dbReference type="EnsemblPlants" id="OPUNC02G17830.1">
    <property type="protein sequence ID" value="OPUNC02G17830.1"/>
    <property type="gene ID" value="OPUNC02G17830"/>
</dbReference>
<proteinExistence type="predicted"/>
<feature type="compositionally biased region" description="Basic and acidic residues" evidence="1">
    <location>
        <begin position="488"/>
        <end position="503"/>
    </location>
</feature>
<accession>A0A0E0K0W6</accession>
<feature type="compositionally biased region" description="Basic and acidic residues" evidence="1">
    <location>
        <begin position="510"/>
        <end position="520"/>
    </location>
</feature>
<evidence type="ECO:0000313" key="3">
    <source>
        <dbReference type="Proteomes" id="UP000026962"/>
    </source>
</evidence>
<protein>
    <submittedName>
        <fullName evidence="2">Uncharacterized protein</fullName>
    </submittedName>
</protein>
<name>A0A0E0K0W6_ORYPU</name>
<evidence type="ECO:0000313" key="2">
    <source>
        <dbReference type="EnsemblPlants" id="OPUNC02G17830.1"/>
    </source>
</evidence>
<feature type="region of interest" description="Disordered" evidence="1">
    <location>
        <begin position="1"/>
        <end position="20"/>
    </location>
</feature>
<feature type="region of interest" description="Disordered" evidence="1">
    <location>
        <begin position="488"/>
        <end position="523"/>
    </location>
</feature>
<dbReference type="AlphaFoldDB" id="A0A0E0K0W6"/>
<feature type="region of interest" description="Disordered" evidence="1">
    <location>
        <begin position="560"/>
        <end position="589"/>
    </location>
</feature>
<feature type="compositionally biased region" description="Basic and acidic residues" evidence="1">
    <location>
        <begin position="340"/>
        <end position="357"/>
    </location>
</feature>
<organism evidence="2">
    <name type="scientific">Oryza punctata</name>
    <name type="common">Red rice</name>
    <dbReference type="NCBI Taxonomy" id="4537"/>
    <lineage>
        <taxon>Eukaryota</taxon>
        <taxon>Viridiplantae</taxon>
        <taxon>Streptophyta</taxon>
        <taxon>Embryophyta</taxon>
        <taxon>Tracheophyta</taxon>
        <taxon>Spermatophyta</taxon>
        <taxon>Magnoliopsida</taxon>
        <taxon>Liliopsida</taxon>
        <taxon>Poales</taxon>
        <taxon>Poaceae</taxon>
        <taxon>BOP clade</taxon>
        <taxon>Oryzoideae</taxon>
        <taxon>Oryzeae</taxon>
        <taxon>Oryzinae</taxon>
        <taxon>Oryza</taxon>
    </lineage>
</organism>